<proteinExistence type="predicted"/>
<dbReference type="SUPFAM" id="SSF141488">
    <property type="entry name" value="YdhA-like"/>
    <property type="match status" value="1"/>
</dbReference>
<dbReference type="InterPro" id="IPR036328">
    <property type="entry name" value="MliC_sf"/>
</dbReference>
<evidence type="ECO:0000313" key="8">
    <source>
        <dbReference type="Proteomes" id="UP000092627"/>
    </source>
</evidence>
<evidence type="ECO:0000256" key="1">
    <source>
        <dbReference type="ARBA" id="ARBA00022729"/>
    </source>
</evidence>
<gene>
    <name evidence="7" type="ORF">MAQ5080_00706</name>
</gene>
<dbReference type="EMBL" id="FLOC01000002">
    <property type="protein sequence ID" value="SBS27021.1"/>
    <property type="molecule type" value="Genomic_DNA"/>
</dbReference>
<keyword evidence="3" id="KW-0564">Palmitate</keyword>
<keyword evidence="1 5" id="KW-0732">Signal</keyword>
<accession>A0A1A8T5Z3</accession>
<name>A0A1A8T5Z3_9GAMM</name>
<dbReference type="InterPro" id="IPR018660">
    <property type="entry name" value="MliC"/>
</dbReference>
<dbReference type="AlphaFoldDB" id="A0A1A8T5Z3"/>
<feature type="signal peptide" evidence="5">
    <location>
        <begin position="1"/>
        <end position="18"/>
    </location>
</feature>
<keyword evidence="2" id="KW-0472">Membrane</keyword>
<dbReference type="STRING" id="295068.MAQ5080_00706"/>
<dbReference type="Gene3D" id="2.40.128.200">
    <property type="match status" value="1"/>
</dbReference>
<feature type="chain" id="PRO_5008378815" evidence="5">
    <location>
        <begin position="19"/>
        <end position="102"/>
    </location>
</feature>
<organism evidence="7 8">
    <name type="scientific">Marinomonas aquimarina</name>
    <dbReference type="NCBI Taxonomy" id="295068"/>
    <lineage>
        <taxon>Bacteria</taxon>
        <taxon>Pseudomonadati</taxon>
        <taxon>Pseudomonadota</taxon>
        <taxon>Gammaproteobacteria</taxon>
        <taxon>Oceanospirillales</taxon>
        <taxon>Oceanospirillaceae</taxon>
        <taxon>Marinomonas</taxon>
    </lineage>
</organism>
<evidence type="ECO:0000259" key="6">
    <source>
        <dbReference type="Pfam" id="PF09864"/>
    </source>
</evidence>
<dbReference type="Proteomes" id="UP000092627">
    <property type="component" value="Unassembled WGS sequence"/>
</dbReference>
<keyword evidence="8" id="KW-1185">Reference proteome</keyword>
<reference evidence="7 8" key="1">
    <citation type="submission" date="2016-06" db="EMBL/GenBank/DDBJ databases">
        <authorList>
            <person name="Kjaerup R.B."/>
            <person name="Dalgaard T.S."/>
            <person name="Juul-Madsen H.R."/>
        </authorList>
    </citation>
    <scope>NUCLEOTIDE SEQUENCE [LARGE SCALE GENOMIC DNA]</scope>
    <source>
        <strain evidence="7 8">CECT 5080</strain>
    </source>
</reference>
<evidence type="ECO:0000256" key="5">
    <source>
        <dbReference type="SAM" id="SignalP"/>
    </source>
</evidence>
<keyword evidence="4" id="KW-0449">Lipoprotein</keyword>
<evidence type="ECO:0000313" key="7">
    <source>
        <dbReference type="EMBL" id="SBS27021.1"/>
    </source>
</evidence>
<evidence type="ECO:0000256" key="2">
    <source>
        <dbReference type="ARBA" id="ARBA00023136"/>
    </source>
</evidence>
<evidence type="ECO:0000256" key="3">
    <source>
        <dbReference type="ARBA" id="ARBA00023139"/>
    </source>
</evidence>
<protein>
    <submittedName>
        <fullName evidence="7">Membrane-bound lysozyme-inhibitor of c-type lysozyme</fullName>
    </submittedName>
</protein>
<dbReference type="OrthoDB" id="6107745at2"/>
<dbReference type="Pfam" id="PF09864">
    <property type="entry name" value="MliC"/>
    <property type="match status" value="1"/>
</dbReference>
<feature type="domain" description="C-type lysozyme inhibitor" evidence="6">
    <location>
        <begin position="32"/>
        <end position="92"/>
    </location>
</feature>
<evidence type="ECO:0000256" key="4">
    <source>
        <dbReference type="ARBA" id="ARBA00023288"/>
    </source>
</evidence>
<sequence length="102" mass="11668">MKRLLCMLGLLLSYPTYAYYAHPYVAKNLHEYACAGLQVFVAFDPGQAHVIINHYSYILTLEPSDSGSYYYGDILSFWDRGKTAMLVYSGDRTLDCLRLEQP</sequence>